<reference evidence="2 3" key="1">
    <citation type="submission" date="2011-02" db="EMBL/GenBank/DDBJ databases">
        <title>The Genome Sequence of Sphaeroforma arctica JP610.</title>
        <authorList>
            <consortium name="The Broad Institute Genome Sequencing Platform"/>
            <person name="Russ C."/>
            <person name="Cuomo C."/>
            <person name="Young S.K."/>
            <person name="Zeng Q."/>
            <person name="Gargeya S."/>
            <person name="Alvarado L."/>
            <person name="Berlin A."/>
            <person name="Chapman S.B."/>
            <person name="Chen Z."/>
            <person name="Freedman E."/>
            <person name="Gellesch M."/>
            <person name="Goldberg J."/>
            <person name="Griggs A."/>
            <person name="Gujja S."/>
            <person name="Heilman E."/>
            <person name="Heiman D."/>
            <person name="Howarth C."/>
            <person name="Mehta T."/>
            <person name="Neiman D."/>
            <person name="Pearson M."/>
            <person name="Roberts A."/>
            <person name="Saif S."/>
            <person name="Shea T."/>
            <person name="Shenoy N."/>
            <person name="Sisk P."/>
            <person name="Stolte C."/>
            <person name="Sykes S."/>
            <person name="White J."/>
            <person name="Yandava C."/>
            <person name="Burger G."/>
            <person name="Gray M.W."/>
            <person name="Holland P.W.H."/>
            <person name="King N."/>
            <person name="Lang F.B.F."/>
            <person name="Roger A.J."/>
            <person name="Ruiz-Trillo I."/>
            <person name="Haas B."/>
            <person name="Nusbaum C."/>
            <person name="Birren B."/>
        </authorList>
    </citation>
    <scope>NUCLEOTIDE SEQUENCE [LARGE SCALE GENOMIC DNA]</scope>
    <source>
        <strain evidence="2 3">JP610</strain>
    </source>
</reference>
<accession>A0A0L0F6W2</accession>
<keyword evidence="3" id="KW-1185">Reference proteome</keyword>
<dbReference type="EMBL" id="KQ246988">
    <property type="protein sequence ID" value="KNC72472.1"/>
    <property type="molecule type" value="Genomic_DNA"/>
</dbReference>
<feature type="region of interest" description="Disordered" evidence="1">
    <location>
        <begin position="1"/>
        <end position="71"/>
    </location>
</feature>
<evidence type="ECO:0000313" key="3">
    <source>
        <dbReference type="Proteomes" id="UP000054560"/>
    </source>
</evidence>
<feature type="compositionally biased region" description="Basic and acidic residues" evidence="1">
    <location>
        <begin position="1"/>
        <end position="11"/>
    </location>
</feature>
<organism evidence="2 3">
    <name type="scientific">Sphaeroforma arctica JP610</name>
    <dbReference type="NCBI Taxonomy" id="667725"/>
    <lineage>
        <taxon>Eukaryota</taxon>
        <taxon>Ichthyosporea</taxon>
        <taxon>Ichthyophonida</taxon>
        <taxon>Sphaeroforma</taxon>
    </lineage>
</organism>
<dbReference type="GeneID" id="25915475"/>
<sequence>MYGPQERDLPSKKPVGYIRLDYKGPYGTPKGQDRPPPRVPGRDPPPSPRDVPLNPLKISIPHSFKEWGSER</sequence>
<evidence type="ECO:0000313" key="2">
    <source>
        <dbReference type="EMBL" id="KNC72472.1"/>
    </source>
</evidence>
<feature type="compositionally biased region" description="Pro residues" evidence="1">
    <location>
        <begin position="37"/>
        <end position="49"/>
    </location>
</feature>
<protein>
    <submittedName>
        <fullName evidence="2">Uncharacterized protein</fullName>
    </submittedName>
</protein>
<dbReference type="RefSeq" id="XP_014146374.1">
    <property type="nucleotide sequence ID" value="XM_014290899.1"/>
</dbReference>
<evidence type="ECO:0000256" key="1">
    <source>
        <dbReference type="SAM" id="MobiDB-lite"/>
    </source>
</evidence>
<proteinExistence type="predicted"/>
<dbReference type="AlphaFoldDB" id="A0A0L0F6W2"/>
<name>A0A0L0F6W2_9EUKA</name>
<gene>
    <name evidence="2" type="ORF">SARC_14971</name>
</gene>
<dbReference type="Proteomes" id="UP000054560">
    <property type="component" value="Unassembled WGS sequence"/>
</dbReference>
<feature type="non-terminal residue" evidence="2">
    <location>
        <position position="71"/>
    </location>
</feature>